<name>A0A1H2PL52_9BURK</name>
<dbReference type="PANTHER" id="PTHR30537">
    <property type="entry name" value="HTH-TYPE TRANSCRIPTIONAL REGULATOR"/>
    <property type="match status" value="1"/>
</dbReference>
<dbReference type="FunFam" id="1.10.10.10:FF:000001">
    <property type="entry name" value="LysR family transcriptional regulator"/>
    <property type="match status" value="1"/>
</dbReference>
<reference evidence="8" key="1">
    <citation type="submission" date="2016-09" db="EMBL/GenBank/DDBJ databases">
        <authorList>
            <person name="Varghese N."/>
            <person name="Submissions S."/>
        </authorList>
    </citation>
    <scope>NUCLEOTIDE SEQUENCE [LARGE SCALE GENOMIC DNA]</scope>
    <source>
        <strain evidence="8">JS23</strain>
    </source>
</reference>
<keyword evidence="2" id="KW-0805">Transcription regulation</keyword>
<dbReference type="InterPro" id="IPR036390">
    <property type="entry name" value="WH_DNA-bd_sf"/>
</dbReference>
<dbReference type="PROSITE" id="PS50931">
    <property type="entry name" value="HTH_LYSR"/>
    <property type="match status" value="1"/>
</dbReference>
<dbReference type="InterPro" id="IPR000847">
    <property type="entry name" value="LysR_HTH_N"/>
</dbReference>
<evidence type="ECO:0000256" key="5">
    <source>
        <dbReference type="SAM" id="MobiDB-lite"/>
    </source>
</evidence>
<dbReference type="Gene3D" id="1.10.10.10">
    <property type="entry name" value="Winged helix-like DNA-binding domain superfamily/Winged helix DNA-binding domain"/>
    <property type="match status" value="1"/>
</dbReference>
<evidence type="ECO:0000259" key="6">
    <source>
        <dbReference type="PROSITE" id="PS50931"/>
    </source>
</evidence>
<dbReference type="AlphaFoldDB" id="A0A1H2PL52"/>
<evidence type="ECO:0000256" key="3">
    <source>
        <dbReference type="ARBA" id="ARBA00023125"/>
    </source>
</evidence>
<dbReference type="GO" id="GO:0003700">
    <property type="term" value="F:DNA-binding transcription factor activity"/>
    <property type="evidence" value="ECO:0007669"/>
    <property type="project" value="InterPro"/>
</dbReference>
<keyword evidence="3 7" id="KW-0238">DNA-binding</keyword>
<dbReference type="STRING" id="1770053.SAMN05216551_102294"/>
<keyword evidence="4" id="KW-0804">Transcription</keyword>
<evidence type="ECO:0000313" key="7">
    <source>
        <dbReference type="EMBL" id="SDV47124.1"/>
    </source>
</evidence>
<accession>A0A1H2PL52</accession>
<evidence type="ECO:0000313" key="8">
    <source>
        <dbReference type="Proteomes" id="UP000243719"/>
    </source>
</evidence>
<dbReference type="Pfam" id="PF00126">
    <property type="entry name" value="HTH_1"/>
    <property type="match status" value="1"/>
</dbReference>
<dbReference type="SUPFAM" id="SSF46785">
    <property type="entry name" value="Winged helix' DNA-binding domain"/>
    <property type="match status" value="1"/>
</dbReference>
<dbReference type="Proteomes" id="UP000243719">
    <property type="component" value="Unassembled WGS sequence"/>
</dbReference>
<dbReference type="GO" id="GO:0043565">
    <property type="term" value="F:sequence-specific DNA binding"/>
    <property type="evidence" value="ECO:0007669"/>
    <property type="project" value="TreeGrafter"/>
</dbReference>
<feature type="region of interest" description="Disordered" evidence="5">
    <location>
        <begin position="308"/>
        <end position="329"/>
    </location>
</feature>
<evidence type="ECO:0000256" key="4">
    <source>
        <dbReference type="ARBA" id="ARBA00023163"/>
    </source>
</evidence>
<dbReference type="PANTHER" id="PTHR30537:SF5">
    <property type="entry name" value="HTH-TYPE TRANSCRIPTIONAL ACTIVATOR TTDR-RELATED"/>
    <property type="match status" value="1"/>
</dbReference>
<keyword evidence="8" id="KW-1185">Reference proteome</keyword>
<dbReference type="InterPro" id="IPR058163">
    <property type="entry name" value="LysR-type_TF_proteobact-type"/>
</dbReference>
<organism evidence="7 8">
    <name type="scientific">Chitinasiproducens palmae</name>
    <dbReference type="NCBI Taxonomy" id="1770053"/>
    <lineage>
        <taxon>Bacteria</taxon>
        <taxon>Pseudomonadati</taxon>
        <taxon>Pseudomonadota</taxon>
        <taxon>Betaproteobacteria</taxon>
        <taxon>Burkholderiales</taxon>
        <taxon>Burkholderiaceae</taxon>
        <taxon>Chitinasiproducens</taxon>
    </lineage>
</organism>
<comment type="similarity">
    <text evidence="1">Belongs to the LysR transcriptional regulatory family.</text>
</comment>
<protein>
    <submittedName>
        <fullName evidence="7">DNA-binding transcriptional regulator, LysR family</fullName>
    </submittedName>
</protein>
<proteinExistence type="inferred from homology"/>
<evidence type="ECO:0000256" key="2">
    <source>
        <dbReference type="ARBA" id="ARBA00023015"/>
    </source>
</evidence>
<dbReference type="Pfam" id="PF03466">
    <property type="entry name" value="LysR_substrate"/>
    <property type="match status" value="1"/>
</dbReference>
<dbReference type="InterPro" id="IPR005119">
    <property type="entry name" value="LysR_subst-bd"/>
</dbReference>
<dbReference type="SUPFAM" id="SSF53850">
    <property type="entry name" value="Periplasmic binding protein-like II"/>
    <property type="match status" value="1"/>
</dbReference>
<feature type="domain" description="HTH lysR-type" evidence="6">
    <location>
        <begin position="16"/>
        <end position="73"/>
    </location>
</feature>
<evidence type="ECO:0000256" key="1">
    <source>
        <dbReference type="ARBA" id="ARBA00009437"/>
    </source>
</evidence>
<gene>
    <name evidence="7" type="ORF">SAMN05216551_102294</name>
</gene>
<dbReference type="InterPro" id="IPR036388">
    <property type="entry name" value="WH-like_DNA-bd_sf"/>
</dbReference>
<dbReference type="EMBL" id="FNLO01000002">
    <property type="protein sequence ID" value="SDV47124.1"/>
    <property type="molecule type" value="Genomic_DNA"/>
</dbReference>
<dbReference type="Gene3D" id="3.40.190.290">
    <property type="match status" value="1"/>
</dbReference>
<dbReference type="GO" id="GO:0006351">
    <property type="term" value="P:DNA-templated transcription"/>
    <property type="evidence" value="ECO:0007669"/>
    <property type="project" value="TreeGrafter"/>
</dbReference>
<sequence>MGVWFGYSKPALRNVDKLRAMEVFVAAVDAGSFASAATALNVSAVMVGKYIQALETLLGARLLERTTRRQRLTEIGAVYVERCRDVLASVQTADGVAEALRAQPQGTLRVTAPVSFGAHRLTPVIGDYLAAHPQVRIDLNLNDRIVDLAEEGFDCGIRMSRTLDGRLVARALATSRMYAVASPAWVARHGMPAHPSELEAFPLLNFALWGPSHVWRFTRDDETVDVPVRGQFGTNNGQALLSAAMAGIGVIMQADALLGPAIAAGHVVPLLPDWQLPTRPVHIVRLAETGPSAKVRSFVDYVVSRLGQPSPEASRPSAGAGIDRRRLPR</sequence>